<dbReference type="WBParaSite" id="MBELARI_LOCUS2873">
    <property type="protein sequence ID" value="MBELARI_LOCUS2873"/>
    <property type="gene ID" value="MBELARI_LOCUS2873"/>
</dbReference>
<reference evidence="2" key="1">
    <citation type="submission" date="2024-02" db="UniProtKB">
        <authorList>
            <consortium name="WormBaseParasite"/>
        </authorList>
    </citation>
    <scope>IDENTIFICATION</scope>
</reference>
<evidence type="ECO:0000313" key="1">
    <source>
        <dbReference type="Proteomes" id="UP000887575"/>
    </source>
</evidence>
<proteinExistence type="predicted"/>
<protein>
    <submittedName>
        <fullName evidence="2">Uncharacterized protein</fullName>
    </submittedName>
</protein>
<organism evidence="1 2">
    <name type="scientific">Mesorhabditis belari</name>
    <dbReference type="NCBI Taxonomy" id="2138241"/>
    <lineage>
        <taxon>Eukaryota</taxon>
        <taxon>Metazoa</taxon>
        <taxon>Ecdysozoa</taxon>
        <taxon>Nematoda</taxon>
        <taxon>Chromadorea</taxon>
        <taxon>Rhabditida</taxon>
        <taxon>Rhabditina</taxon>
        <taxon>Rhabditomorpha</taxon>
        <taxon>Rhabditoidea</taxon>
        <taxon>Rhabditidae</taxon>
        <taxon>Mesorhabditinae</taxon>
        <taxon>Mesorhabditis</taxon>
    </lineage>
</organism>
<sequence length="24" mass="2669">MGYSITIGEIDEPKCEILPTTMLN</sequence>
<evidence type="ECO:0000313" key="2">
    <source>
        <dbReference type="WBParaSite" id="MBELARI_LOCUS2873"/>
    </source>
</evidence>
<name>A0AAF3F7H2_9BILA</name>
<accession>A0AAF3F7H2</accession>
<keyword evidence="1" id="KW-1185">Reference proteome</keyword>
<dbReference type="AlphaFoldDB" id="A0AAF3F7H2"/>
<dbReference type="Proteomes" id="UP000887575">
    <property type="component" value="Unassembled WGS sequence"/>
</dbReference>